<evidence type="ECO:0000313" key="8">
    <source>
        <dbReference type="EMBL" id="REB69343.1"/>
    </source>
</evidence>
<protein>
    <submittedName>
        <fullName evidence="8">Diguanylate cyclase</fullName>
    </submittedName>
</protein>
<sequence>MSDLHTKYMGLTLRSPLVASAGPIQQNVDGVKALAEAGVGAIVMYSLFEEQVRHEEARQAEIELEYMDSFAESLSFFPTVASNQGGITERYLAHLEASANAVNIPVIASLNGATNGGWVDTAKRMEEAGAAGIECNIYMVPGDLQQSAEEVEDRHVEIVQAVKDAVGVPVAVKLSPFFSALGNMATRLDAAGADALVMFNRFLQPDINVETMQVEPGVWLSSPADARLPMTWIAALSGRIGASLAASSGVETADDVIKYLLAGADVVMTTSALVRHGAGYAAELQKGLESYLQRKQVDLDKLRGMLAVPRDASTAEYERNGYVAALEKAKTTYGS</sequence>
<dbReference type="InterPro" id="IPR005720">
    <property type="entry name" value="Dihydroorotate_DH_cat"/>
</dbReference>
<keyword evidence="6" id="KW-0560">Oxidoreductase</keyword>
<keyword evidence="3" id="KW-0285">Flavoprotein</keyword>
<keyword evidence="4" id="KW-0288">FMN</keyword>
<comment type="caution">
    <text evidence="8">The sequence shown here is derived from an EMBL/GenBank/DDBJ whole genome shotgun (WGS) entry which is preliminary data.</text>
</comment>
<dbReference type="RefSeq" id="WP_063810758.1">
    <property type="nucleotide sequence ID" value="NZ_JARJNT010000002.1"/>
</dbReference>
<dbReference type="InterPro" id="IPR013785">
    <property type="entry name" value="Aldolase_TIM"/>
</dbReference>
<dbReference type="EMBL" id="PCZS01000002">
    <property type="protein sequence ID" value="REB69343.1"/>
    <property type="molecule type" value="Genomic_DNA"/>
</dbReference>
<dbReference type="SUPFAM" id="SSF51395">
    <property type="entry name" value="FMN-linked oxidoreductases"/>
    <property type="match status" value="1"/>
</dbReference>
<dbReference type="Proteomes" id="UP000256324">
    <property type="component" value="Unassembled WGS sequence"/>
</dbReference>
<comment type="cofactor">
    <cofactor evidence="1">
        <name>FMN</name>
        <dbReference type="ChEBI" id="CHEBI:58210"/>
    </cofactor>
</comment>
<dbReference type="InterPro" id="IPR012135">
    <property type="entry name" value="Dihydroorotate_DH_1_2"/>
</dbReference>
<proteinExistence type="predicted"/>
<evidence type="ECO:0000256" key="1">
    <source>
        <dbReference type="ARBA" id="ARBA00001917"/>
    </source>
</evidence>
<gene>
    <name evidence="8" type="ORF">CP880_07915</name>
</gene>
<evidence type="ECO:0000256" key="5">
    <source>
        <dbReference type="ARBA" id="ARBA00022975"/>
    </source>
</evidence>
<dbReference type="InterPro" id="IPR050074">
    <property type="entry name" value="DHO_dehydrogenase"/>
</dbReference>
<feature type="domain" description="Dihydroorotate dehydrogenase catalytic" evidence="7">
    <location>
        <begin position="4"/>
        <end position="292"/>
    </location>
</feature>
<comment type="pathway">
    <text evidence="2">Pyrimidine metabolism; UMP biosynthesis via de novo pathway.</text>
</comment>
<keyword evidence="5" id="KW-0665">Pyrimidine biosynthesis</keyword>
<keyword evidence="9" id="KW-1185">Reference proteome</keyword>
<dbReference type="NCBIfam" id="NF005741">
    <property type="entry name" value="PRK07565.1"/>
    <property type="match status" value="1"/>
</dbReference>
<accession>A0ABX9I9C4</accession>
<name>A0ABX9I9C4_9ACTN</name>
<evidence type="ECO:0000256" key="2">
    <source>
        <dbReference type="ARBA" id="ARBA00004725"/>
    </source>
</evidence>
<dbReference type="PANTHER" id="PTHR48109">
    <property type="entry name" value="DIHYDROOROTATE DEHYDROGENASE (QUINONE), MITOCHONDRIAL-RELATED"/>
    <property type="match status" value="1"/>
</dbReference>
<reference evidence="8 9" key="1">
    <citation type="submission" date="2017-09" db="EMBL/GenBank/DDBJ databases">
        <authorList>
            <person name="Bumgarner R.E."/>
        </authorList>
    </citation>
    <scope>NUCLEOTIDE SEQUENCE [LARGE SCALE GENOMIC DNA]</scope>
    <source>
        <strain evidence="8 9">T34998</strain>
    </source>
</reference>
<dbReference type="PANTHER" id="PTHR48109:SF3">
    <property type="entry name" value="SLL0744 PROTEIN"/>
    <property type="match status" value="1"/>
</dbReference>
<dbReference type="Gene3D" id="3.20.20.70">
    <property type="entry name" value="Aldolase class I"/>
    <property type="match status" value="1"/>
</dbReference>
<dbReference type="CDD" id="cd04739">
    <property type="entry name" value="DHOD_like"/>
    <property type="match status" value="1"/>
</dbReference>
<organism evidence="8 9">
    <name type="scientific">Cutibacterium namnetense</name>
    <dbReference type="NCBI Taxonomy" id="1574624"/>
    <lineage>
        <taxon>Bacteria</taxon>
        <taxon>Bacillati</taxon>
        <taxon>Actinomycetota</taxon>
        <taxon>Actinomycetes</taxon>
        <taxon>Propionibacteriales</taxon>
        <taxon>Propionibacteriaceae</taxon>
        <taxon>Cutibacterium</taxon>
    </lineage>
</organism>
<evidence type="ECO:0000256" key="4">
    <source>
        <dbReference type="ARBA" id="ARBA00022643"/>
    </source>
</evidence>
<dbReference type="PIRSF" id="PIRSF000164">
    <property type="entry name" value="DHO_oxidase"/>
    <property type="match status" value="1"/>
</dbReference>
<evidence type="ECO:0000259" key="7">
    <source>
        <dbReference type="Pfam" id="PF01180"/>
    </source>
</evidence>
<evidence type="ECO:0000256" key="3">
    <source>
        <dbReference type="ARBA" id="ARBA00022630"/>
    </source>
</evidence>
<evidence type="ECO:0000256" key="6">
    <source>
        <dbReference type="ARBA" id="ARBA00023002"/>
    </source>
</evidence>
<evidence type="ECO:0000313" key="9">
    <source>
        <dbReference type="Proteomes" id="UP000256324"/>
    </source>
</evidence>
<dbReference type="Pfam" id="PF01180">
    <property type="entry name" value="DHO_dh"/>
    <property type="match status" value="1"/>
</dbReference>